<dbReference type="Ensembl" id="ENSCMIT00000022935.1">
    <property type="protein sequence ID" value="ENSCMIP00000022547.1"/>
    <property type="gene ID" value="ENSCMIG00000010149.1"/>
</dbReference>
<keyword evidence="5" id="KW-0812">Transmembrane</keyword>
<dbReference type="GeneTree" id="ENSGT00940000160075"/>
<dbReference type="GO" id="GO:0031204">
    <property type="term" value="P:post-translational protein targeting to membrane, translocation"/>
    <property type="evidence" value="ECO:0007669"/>
    <property type="project" value="TreeGrafter"/>
</dbReference>
<reference evidence="13" key="4">
    <citation type="submission" date="2025-08" db="UniProtKB">
        <authorList>
            <consortium name="Ensembl"/>
        </authorList>
    </citation>
    <scope>IDENTIFICATION</scope>
</reference>
<accession>A0A4W3I1H4</accession>
<dbReference type="PANTHER" id="PTHR12443">
    <property type="entry name" value="TRANSLOCATION PROTEIN SEC62"/>
    <property type="match status" value="1"/>
</dbReference>
<sequence>MARGILRVHPSTCDWIGCQVFLPLDHDCLVEQHPAYQSYSFVQGEHPSLDGDWTDGKQKEYVWHSDWNHRSLLDAKPHQFKGQSGLEEEVQSHFCRHRLESLQEKTEKDQTWEPANLGEIMTPREHFRKMSVLNEQGALDDKQHHHLYQLANGLGAGGPQDIRHRQEMLMRNQMMVMNPHSQIIGSGQQRLQALPSHFEPRFLERELLPSSEMLPSADARQMHLSSQLGPPVQTHTNTLPNCAYPGAGYSFLQPNAMDSLTRRQELIHKQNLARLEMNALLQQKELENAHRKGLLGMEAPLIYSGISANPITFHNRHRLPEGHLASEAFLHRNTLDDINAGNSLLITSNPYPPISTLHRDRSRRGGRRAASQKSVDSNLNNPKGQLESKSTELPTEPMEKEAGDEYDSKMDTSAKPNQTKMGTSSSLPPVPNKNHKEQELRKHKGSNEGCLEAANCNPACGTTEKDLPNNCAAFDDKFMFPSTMPLPTLPYGFQLSTNQFMPLGSHGMFVPGEEISIEDIRKWSIEDVYNFINILPGCSEYAQTFKDHAIDGETLPLLTEEHLLDIMGLKLGPALKIRSQEVGEPTKDEKAVAKYLRFNCPTKSTTMMGHRVDYFIASKAVDCLLDSKWAKAKKGQEALFTTRDSVVEYGNRLLKKQFFHRALKVMKKKPEKELKKEKGKSESGKEEEKKSKKEIVKDEKSKKEKEKKKDTEKEEIKKDKKVSNAFPKSFIPTLVFTLYPSLVSTF</sequence>
<evidence type="ECO:0000256" key="9">
    <source>
        <dbReference type="ARBA" id="ARBA00023010"/>
    </source>
</evidence>
<comment type="similarity">
    <text evidence="2">Belongs to the SEC62 family.</text>
</comment>
<dbReference type="STRING" id="7868.ENSCMIP00000022547"/>
<reference evidence="14" key="3">
    <citation type="journal article" date="2014" name="Nature">
        <title>Elephant shark genome provides unique insights into gnathostome evolution.</title>
        <authorList>
            <consortium name="International Elephant Shark Genome Sequencing Consortium"/>
            <person name="Venkatesh B."/>
            <person name="Lee A.P."/>
            <person name="Ravi V."/>
            <person name="Maurya A.K."/>
            <person name="Lian M.M."/>
            <person name="Swann J.B."/>
            <person name="Ohta Y."/>
            <person name="Flajnik M.F."/>
            <person name="Sutoh Y."/>
            <person name="Kasahara M."/>
            <person name="Hoon S."/>
            <person name="Gangu V."/>
            <person name="Roy S.W."/>
            <person name="Irimia M."/>
            <person name="Korzh V."/>
            <person name="Kondrychyn I."/>
            <person name="Lim Z.W."/>
            <person name="Tay B.H."/>
            <person name="Tohari S."/>
            <person name="Kong K.W."/>
            <person name="Ho S."/>
            <person name="Lorente-Galdos B."/>
            <person name="Quilez J."/>
            <person name="Marques-Bonet T."/>
            <person name="Raney B.J."/>
            <person name="Ingham P.W."/>
            <person name="Tay A."/>
            <person name="Hillier L.W."/>
            <person name="Minx P."/>
            <person name="Boehm T."/>
            <person name="Wilson R.K."/>
            <person name="Brenner S."/>
            <person name="Warren W.C."/>
        </authorList>
    </citation>
    <scope>NUCLEOTIDE SEQUENCE [LARGE SCALE GENOMIC DNA]</scope>
</reference>
<dbReference type="AlphaFoldDB" id="A0A4W3I1H4"/>
<evidence type="ECO:0000256" key="5">
    <source>
        <dbReference type="ARBA" id="ARBA00022692"/>
    </source>
</evidence>
<feature type="compositionally biased region" description="Basic and acidic residues" evidence="11">
    <location>
        <begin position="397"/>
        <end position="412"/>
    </location>
</feature>
<reference evidence="13" key="5">
    <citation type="submission" date="2025-09" db="UniProtKB">
        <authorList>
            <consortium name="Ensembl"/>
        </authorList>
    </citation>
    <scope>IDENTIFICATION</scope>
</reference>
<protein>
    <recommendedName>
        <fullName evidence="3">Translocation protein SEC62</fullName>
    </recommendedName>
</protein>
<evidence type="ECO:0000313" key="13">
    <source>
        <dbReference type="Ensembl" id="ENSCMIP00000022547.1"/>
    </source>
</evidence>
<evidence type="ECO:0000256" key="10">
    <source>
        <dbReference type="ARBA" id="ARBA00023136"/>
    </source>
</evidence>
<keyword evidence="8" id="KW-1133">Transmembrane helix</keyword>
<evidence type="ECO:0000256" key="4">
    <source>
        <dbReference type="ARBA" id="ARBA00022448"/>
    </source>
</evidence>
<proteinExistence type="inferred from homology"/>
<evidence type="ECO:0000256" key="11">
    <source>
        <dbReference type="SAM" id="MobiDB-lite"/>
    </source>
</evidence>
<keyword evidence="14" id="KW-1185">Reference proteome</keyword>
<feature type="region of interest" description="Disordered" evidence="11">
    <location>
        <begin position="670"/>
        <end position="719"/>
    </location>
</feature>
<organism evidence="13 14">
    <name type="scientific">Callorhinchus milii</name>
    <name type="common">Ghost shark</name>
    <dbReference type="NCBI Taxonomy" id="7868"/>
    <lineage>
        <taxon>Eukaryota</taxon>
        <taxon>Metazoa</taxon>
        <taxon>Chordata</taxon>
        <taxon>Craniata</taxon>
        <taxon>Vertebrata</taxon>
        <taxon>Chondrichthyes</taxon>
        <taxon>Holocephali</taxon>
        <taxon>Chimaeriformes</taxon>
        <taxon>Callorhinchidae</taxon>
        <taxon>Callorhinchus</taxon>
    </lineage>
</organism>
<dbReference type="Pfam" id="PF00536">
    <property type="entry name" value="SAM_1"/>
    <property type="match status" value="1"/>
</dbReference>
<keyword evidence="6" id="KW-0256">Endoplasmic reticulum</keyword>
<evidence type="ECO:0000256" key="3">
    <source>
        <dbReference type="ARBA" id="ARBA00021257"/>
    </source>
</evidence>
<dbReference type="PROSITE" id="PS50105">
    <property type="entry name" value="SAM_DOMAIN"/>
    <property type="match status" value="1"/>
</dbReference>
<dbReference type="CDD" id="cd09579">
    <property type="entry name" value="SAM_Samd7_11"/>
    <property type="match status" value="1"/>
</dbReference>
<name>A0A4W3I1H4_CALMI</name>
<evidence type="ECO:0000256" key="7">
    <source>
        <dbReference type="ARBA" id="ARBA00022927"/>
    </source>
</evidence>
<feature type="compositionally biased region" description="Polar residues" evidence="11">
    <location>
        <begin position="414"/>
        <end position="427"/>
    </location>
</feature>
<evidence type="ECO:0000256" key="1">
    <source>
        <dbReference type="ARBA" id="ARBA00004477"/>
    </source>
</evidence>
<keyword evidence="4" id="KW-0813">Transport</keyword>
<dbReference type="Gene3D" id="1.10.150.50">
    <property type="entry name" value="Transcription Factor, Ets-1"/>
    <property type="match status" value="1"/>
</dbReference>
<dbReference type="InterPro" id="IPR013761">
    <property type="entry name" value="SAM/pointed_sf"/>
</dbReference>
<keyword evidence="10" id="KW-0472">Membrane</keyword>
<reference evidence="14" key="1">
    <citation type="journal article" date="2006" name="Science">
        <title>Ancient noncoding elements conserved in the human genome.</title>
        <authorList>
            <person name="Venkatesh B."/>
            <person name="Kirkness E.F."/>
            <person name="Loh Y.H."/>
            <person name="Halpern A.L."/>
            <person name="Lee A.P."/>
            <person name="Johnson J."/>
            <person name="Dandona N."/>
            <person name="Viswanathan L.D."/>
            <person name="Tay A."/>
            <person name="Venter J.C."/>
            <person name="Strausberg R.L."/>
            <person name="Brenner S."/>
        </authorList>
    </citation>
    <scope>NUCLEOTIDE SEQUENCE [LARGE SCALE GENOMIC DNA]</scope>
</reference>
<dbReference type="Proteomes" id="UP000314986">
    <property type="component" value="Unassembled WGS sequence"/>
</dbReference>
<dbReference type="InParanoid" id="A0A4W3I1H4"/>
<evidence type="ECO:0000256" key="2">
    <source>
        <dbReference type="ARBA" id="ARBA00010604"/>
    </source>
</evidence>
<dbReference type="InterPro" id="IPR004728">
    <property type="entry name" value="Sec62"/>
</dbReference>
<evidence type="ECO:0000259" key="12">
    <source>
        <dbReference type="PROSITE" id="PS50105"/>
    </source>
</evidence>
<evidence type="ECO:0000256" key="6">
    <source>
        <dbReference type="ARBA" id="ARBA00022824"/>
    </source>
</evidence>
<reference evidence="14" key="2">
    <citation type="journal article" date="2007" name="PLoS Biol.">
        <title>Survey sequencing and comparative analysis of the elephant shark (Callorhinchus milii) genome.</title>
        <authorList>
            <person name="Venkatesh B."/>
            <person name="Kirkness E.F."/>
            <person name="Loh Y.H."/>
            <person name="Halpern A.L."/>
            <person name="Lee A.P."/>
            <person name="Johnson J."/>
            <person name="Dandona N."/>
            <person name="Viswanathan L.D."/>
            <person name="Tay A."/>
            <person name="Venter J.C."/>
            <person name="Strausberg R.L."/>
            <person name="Brenner S."/>
        </authorList>
    </citation>
    <scope>NUCLEOTIDE SEQUENCE [LARGE SCALE GENOMIC DNA]</scope>
</reference>
<comment type="subcellular location">
    <subcellularLocation>
        <location evidence="1">Endoplasmic reticulum membrane</location>
        <topology evidence="1">Multi-pass membrane protein</topology>
    </subcellularLocation>
</comment>
<dbReference type="SMART" id="SM00454">
    <property type="entry name" value="SAM"/>
    <property type="match status" value="1"/>
</dbReference>
<dbReference type="GO" id="GO:0005789">
    <property type="term" value="C:endoplasmic reticulum membrane"/>
    <property type="evidence" value="ECO:0007669"/>
    <property type="project" value="UniProtKB-SubCell"/>
</dbReference>
<keyword evidence="7" id="KW-0653">Protein transport</keyword>
<feature type="compositionally biased region" description="Polar residues" evidence="11">
    <location>
        <begin position="372"/>
        <end position="393"/>
    </location>
</feature>
<dbReference type="PANTHER" id="PTHR12443:SF9">
    <property type="entry name" value="TRANSLOCATION PROTEIN SEC62"/>
    <property type="match status" value="1"/>
</dbReference>
<dbReference type="InterPro" id="IPR001660">
    <property type="entry name" value="SAM"/>
</dbReference>
<feature type="region of interest" description="Disordered" evidence="11">
    <location>
        <begin position="344"/>
        <end position="446"/>
    </location>
</feature>
<feature type="domain" description="SAM" evidence="12">
    <location>
        <begin position="523"/>
        <end position="572"/>
    </location>
</feature>
<evidence type="ECO:0000256" key="8">
    <source>
        <dbReference type="ARBA" id="ARBA00022989"/>
    </source>
</evidence>
<dbReference type="SUPFAM" id="SSF47769">
    <property type="entry name" value="SAM/Pointed domain"/>
    <property type="match status" value="1"/>
</dbReference>
<evidence type="ECO:0000313" key="14">
    <source>
        <dbReference type="Proteomes" id="UP000314986"/>
    </source>
</evidence>
<keyword evidence="9" id="KW-0811">Translocation</keyword>